<reference evidence="2" key="1">
    <citation type="journal article" date="2022" name="bioRxiv">
        <title>Deciphering the potential niche of two novel black yeast fungi from a biological soil crust based on their genomes, phenotypes, and melanin regulation.</title>
        <authorList>
            <consortium name="DOE Joint Genome Institute"/>
            <person name="Carr E.C."/>
            <person name="Barton Q."/>
            <person name="Grambo S."/>
            <person name="Sullivan M."/>
            <person name="Renfro C.M."/>
            <person name="Kuo A."/>
            <person name="Pangilinan J."/>
            <person name="Lipzen A."/>
            <person name="Keymanesh K."/>
            <person name="Savage E."/>
            <person name="Barry K."/>
            <person name="Grigoriev I.V."/>
            <person name="Riekhof W.R."/>
            <person name="Harris S.S."/>
        </authorList>
    </citation>
    <scope>NUCLEOTIDE SEQUENCE</scope>
    <source>
        <strain evidence="2">JF 03-4F</strain>
    </source>
</reference>
<keyword evidence="3" id="KW-1185">Reference proteome</keyword>
<organism evidence="2 3">
    <name type="scientific">Exophiala viscosa</name>
    <dbReference type="NCBI Taxonomy" id="2486360"/>
    <lineage>
        <taxon>Eukaryota</taxon>
        <taxon>Fungi</taxon>
        <taxon>Dikarya</taxon>
        <taxon>Ascomycota</taxon>
        <taxon>Pezizomycotina</taxon>
        <taxon>Eurotiomycetes</taxon>
        <taxon>Chaetothyriomycetidae</taxon>
        <taxon>Chaetothyriales</taxon>
        <taxon>Herpotrichiellaceae</taxon>
        <taxon>Exophiala</taxon>
    </lineage>
</organism>
<feature type="chain" id="PRO_5042948512" description="Secreted protein" evidence="1">
    <location>
        <begin position="21"/>
        <end position="126"/>
    </location>
</feature>
<evidence type="ECO:0008006" key="4">
    <source>
        <dbReference type="Google" id="ProtNLM"/>
    </source>
</evidence>
<dbReference type="AlphaFoldDB" id="A0AAN6DZH9"/>
<accession>A0AAN6DZH9</accession>
<evidence type="ECO:0000313" key="2">
    <source>
        <dbReference type="EMBL" id="KAI1615465.1"/>
    </source>
</evidence>
<dbReference type="Proteomes" id="UP001203852">
    <property type="component" value="Unassembled WGS sequence"/>
</dbReference>
<gene>
    <name evidence="2" type="ORF">EDD36DRAFT_432893</name>
</gene>
<dbReference type="EMBL" id="MU404352">
    <property type="protein sequence ID" value="KAI1615465.1"/>
    <property type="molecule type" value="Genomic_DNA"/>
</dbReference>
<evidence type="ECO:0000313" key="3">
    <source>
        <dbReference type="Proteomes" id="UP001203852"/>
    </source>
</evidence>
<keyword evidence="1" id="KW-0732">Signal</keyword>
<name>A0AAN6DZH9_9EURO</name>
<sequence length="126" mass="14200">MYLSAIQLLLLSDLCMVSLAPPLITQYILVNHEQVLNKFFADQLWSLQSRRTSAFTTVLEQPGRPSLRILMIAGRRQTHTCPDCGKSRVLDCNGSIHSSSNISSAFGNRKSYRGEHFIRDSFKLNA</sequence>
<comment type="caution">
    <text evidence="2">The sequence shown here is derived from an EMBL/GenBank/DDBJ whole genome shotgun (WGS) entry which is preliminary data.</text>
</comment>
<protein>
    <recommendedName>
        <fullName evidence="4">Secreted protein</fullName>
    </recommendedName>
</protein>
<proteinExistence type="predicted"/>
<feature type="signal peptide" evidence="1">
    <location>
        <begin position="1"/>
        <end position="20"/>
    </location>
</feature>
<evidence type="ECO:0000256" key="1">
    <source>
        <dbReference type="SAM" id="SignalP"/>
    </source>
</evidence>